<dbReference type="InterPro" id="IPR036271">
    <property type="entry name" value="Tet_transcr_reg_TetR-rel_C_sf"/>
</dbReference>
<dbReference type="AlphaFoldDB" id="A0A1H3F1U0"/>
<name>A0A1H3F1U0_9PSEU</name>
<dbReference type="PANTHER" id="PTHR30055:SF151">
    <property type="entry name" value="TRANSCRIPTIONAL REGULATORY PROTEIN"/>
    <property type="match status" value="1"/>
</dbReference>
<dbReference type="STRING" id="418495.SAMN05216215_101627"/>
<keyword evidence="2" id="KW-0805">Transcription regulation</keyword>
<dbReference type="InterPro" id="IPR009057">
    <property type="entry name" value="Homeodomain-like_sf"/>
</dbReference>
<dbReference type="GO" id="GO:0000976">
    <property type="term" value="F:transcription cis-regulatory region binding"/>
    <property type="evidence" value="ECO:0007669"/>
    <property type="project" value="TreeGrafter"/>
</dbReference>
<dbReference type="SUPFAM" id="SSF46689">
    <property type="entry name" value="Homeodomain-like"/>
    <property type="match status" value="1"/>
</dbReference>
<dbReference type="InterPro" id="IPR004111">
    <property type="entry name" value="Repressor_TetR_C"/>
</dbReference>
<evidence type="ECO:0000256" key="3">
    <source>
        <dbReference type="ARBA" id="ARBA00023125"/>
    </source>
</evidence>
<evidence type="ECO:0000256" key="2">
    <source>
        <dbReference type="ARBA" id="ARBA00023015"/>
    </source>
</evidence>
<dbReference type="RefSeq" id="WP_093266980.1">
    <property type="nucleotide sequence ID" value="NZ_FNOK01000016.1"/>
</dbReference>
<evidence type="ECO:0000313" key="7">
    <source>
        <dbReference type="EMBL" id="SDX84835.1"/>
    </source>
</evidence>
<organism evidence="7 8">
    <name type="scientific">Saccharopolyspora shandongensis</name>
    <dbReference type="NCBI Taxonomy" id="418495"/>
    <lineage>
        <taxon>Bacteria</taxon>
        <taxon>Bacillati</taxon>
        <taxon>Actinomycetota</taxon>
        <taxon>Actinomycetes</taxon>
        <taxon>Pseudonocardiales</taxon>
        <taxon>Pseudonocardiaceae</taxon>
        <taxon>Saccharopolyspora</taxon>
    </lineage>
</organism>
<evidence type="ECO:0000259" key="6">
    <source>
        <dbReference type="PROSITE" id="PS50977"/>
    </source>
</evidence>
<dbReference type="PRINTS" id="PR00400">
    <property type="entry name" value="TETREPRESSOR"/>
</dbReference>
<dbReference type="PANTHER" id="PTHR30055">
    <property type="entry name" value="HTH-TYPE TRANSCRIPTIONAL REGULATOR RUTR"/>
    <property type="match status" value="1"/>
</dbReference>
<keyword evidence="1" id="KW-0678">Repressor</keyword>
<dbReference type="Gene3D" id="1.10.357.10">
    <property type="entry name" value="Tetracycline Repressor, domain 2"/>
    <property type="match status" value="1"/>
</dbReference>
<evidence type="ECO:0000256" key="1">
    <source>
        <dbReference type="ARBA" id="ARBA00022491"/>
    </source>
</evidence>
<evidence type="ECO:0000256" key="5">
    <source>
        <dbReference type="PROSITE-ProRule" id="PRU00335"/>
    </source>
</evidence>
<sequence>MSVPVPPWQQRAARDRPTKRPLSLELIVRTALELLDSEGLDAVSMRKVAQRLGTGAASLYAYVRNKDELHELMLDLVIGEIRVPELDPEKWQETLKDLIRQQVEVLTAHPGIAQVVMRTPAPAGPNALIVSEAMMAILRTAGFSDRVVAFSVDTLALFATAVAMERSADFGLSDAERGERMEMIGRYFAELPADRFPTIVGILPALMSGDEDERFEFGLDILIRGIAAHATDSV</sequence>
<dbReference type="OrthoDB" id="329481at2"/>
<dbReference type="EMBL" id="FNOK01000016">
    <property type="protein sequence ID" value="SDX84835.1"/>
    <property type="molecule type" value="Genomic_DNA"/>
</dbReference>
<dbReference type="GO" id="GO:0045892">
    <property type="term" value="P:negative regulation of DNA-templated transcription"/>
    <property type="evidence" value="ECO:0007669"/>
    <property type="project" value="InterPro"/>
</dbReference>
<dbReference type="GO" id="GO:0003700">
    <property type="term" value="F:DNA-binding transcription factor activity"/>
    <property type="evidence" value="ECO:0007669"/>
    <property type="project" value="TreeGrafter"/>
</dbReference>
<reference evidence="8" key="1">
    <citation type="submission" date="2016-10" db="EMBL/GenBank/DDBJ databases">
        <authorList>
            <person name="Varghese N."/>
            <person name="Submissions S."/>
        </authorList>
    </citation>
    <scope>NUCLEOTIDE SEQUENCE [LARGE SCALE GENOMIC DNA]</scope>
    <source>
        <strain evidence="8">CGMCC 4.3530</strain>
    </source>
</reference>
<keyword evidence="3 5" id="KW-0238">DNA-binding</keyword>
<dbReference type="InterPro" id="IPR001647">
    <property type="entry name" value="HTH_TetR"/>
</dbReference>
<dbReference type="InterPro" id="IPR003012">
    <property type="entry name" value="Tet_transcr_reg_TetR"/>
</dbReference>
<evidence type="ECO:0000256" key="4">
    <source>
        <dbReference type="ARBA" id="ARBA00023163"/>
    </source>
</evidence>
<keyword evidence="8" id="KW-1185">Reference proteome</keyword>
<gene>
    <name evidence="7" type="ORF">SAMN05216215_101627</name>
</gene>
<dbReference type="Pfam" id="PF02909">
    <property type="entry name" value="TetR_C_1"/>
    <property type="match status" value="1"/>
</dbReference>
<accession>A0A1H3F1U0</accession>
<dbReference type="PROSITE" id="PS50977">
    <property type="entry name" value="HTH_TETR_2"/>
    <property type="match status" value="1"/>
</dbReference>
<feature type="domain" description="HTH tetR-type" evidence="6">
    <location>
        <begin position="21"/>
        <end position="81"/>
    </location>
</feature>
<proteinExistence type="predicted"/>
<keyword evidence="4" id="KW-0804">Transcription</keyword>
<dbReference type="InterPro" id="IPR050109">
    <property type="entry name" value="HTH-type_TetR-like_transc_reg"/>
</dbReference>
<dbReference type="Pfam" id="PF00440">
    <property type="entry name" value="TetR_N"/>
    <property type="match status" value="1"/>
</dbReference>
<protein>
    <submittedName>
        <fullName evidence="7">Transcriptional regulator, TetR family</fullName>
    </submittedName>
</protein>
<dbReference type="GO" id="GO:0046677">
    <property type="term" value="P:response to antibiotic"/>
    <property type="evidence" value="ECO:0007669"/>
    <property type="project" value="InterPro"/>
</dbReference>
<evidence type="ECO:0000313" key="8">
    <source>
        <dbReference type="Proteomes" id="UP000199529"/>
    </source>
</evidence>
<feature type="DNA-binding region" description="H-T-H motif" evidence="5">
    <location>
        <begin position="44"/>
        <end position="63"/>
    </location>
</feature>
<dbReference type="Proteomes" id="UP000199529">
    <property type="component" value="Unassembled WGS sequence"/>
</dbReference>
<dbReference type="SUPFAM" id="SSF48498">
    <property type="entry name" value="Tetracyclin repressor-like, C-terminal domain"/>
    <property type="match status" value="1"/>
</dbReference>